<accession>A0A2V1N184</accession>
<dbReference type="InterPro" id="IPR030678">
    <property type="entry name" value="Peptide/Ni-bd"/>
</dbReference>
<dbReference type="PANTHER" id="PTHR30290">
    <property type="entry name" value="PERIPLASMIC BINDING COMPONENT OF ABC TRANSPORTER"/>
    <property type="match status" value="1"/>
</dbReference>
<dbReference type="RefSeq" id="WP_109250083.1">
    <property type="nucleotide sequence ID" value="NZ_QCXQ01000002.1"/>
</dbReference>
<feature type="chain" id="PRO_5038873142" description="Solute-binding protein family 5 domain-containing protein" evidence="6">
    <location>
        <begin position="27"/>
        <end position="550"/>
    </location>
</feature>
<keyword evidence="3" id="KW-0813">Transport</keyword>
<evidence type="ECO:0000256" key="4">
    <source>
        <dbReference type="ARBA" id="ARBA00022729"/>
    </source>
</evidence>
<keyword evidence="9" id="KW-1185">Reference proteome</keyword>
<dbReference type="OrthoDB" id="403896at2"/>
<dbReference type="Pfam" id="PF00496">
    <property type="entry name" value="SBP_bac_5"/>
    <property type="match status" value="1"/>
</dbReference>
<dbReference type="Proteomes" id="UP000245080">
    <property type="component" value="Unassembled WGS sequence"/>
</dbReference>
<dbReference type="InterPro" id="IPR039424">
    <property type="entry name" value="SBP_5"/>
</dbReference>
<reference evidence="8 9" key="1">
    <citation type="journal article" date="2018" name="Int. J. Syst. Evol. Microbiol.">
        <title>Lactobacillus bambusae sp. nov., isolated from a traditional fermented Ma-bamboo shoots of Taiwan.</title>
        <authorList>
            <person name="Wang L.-T."/>
        </authorList>
    </citation>
    <scope>NUCLEOTIDE SEQUENCE [LARGE SCALE GENOMIC DNA]</scope>
    <source>
        <strain evidence="8 9">BS-W1</strain>
    </source>
</reference>
<comment type="caution">
    <text evidence="8">The sequence shown here is derived from an EMBL/GenBank/DDBJ whole genome shotgun (WGS) entry which is preliminary data.</text>
</comment>
<dbReference type="GO" id="GO:0015833">
    <property type="term" value="P:peptide transport"/>
    <property type="evidence" value="ECO:0007669"/>
    <property type="project" value="UniProtKB-KW"/>
</dbReference>
<evidence type="ECO:0000256" key="1">
    <source>
        <dbReference type="ARBA" id="ARBA00004196"/>
    </source>
</evidence>
<dbReference type="PROSITE" id="PS51257">
    <property type="entry name" value="PROKAR_LIPOPROTEIN"/>
    <property type="match status" value="1"/>
</dbReference>
<gene>
    <name evidence="8" type="ORF">DCM90_04160</name>
</gene>
<name>A0A2V1N184_9LACO</name>
<dbReference type="Gene3D" id="3.10.105.10">
    <property type="entry name" value="Dipeptide-binding Protein, Domain 3"/>
    <property type="match status" value="1"/>
</dbReference>
<dbReference type="GO" id="GO:1904680">
    <property type="term" value="F:peptide transmembrane transporter activity"/>
    <property type="evidence" value="ECO:0007669"/>
    <property type="project" value="TreeGrafter"/>
</dbReference>
<keyword evidence="5" id="KW-0653">Protein transport</keyword>
<sequence length="550" mass="62054">MKHPHTGLLVLIACCLLLVGCTNHTPAVHKSNSQGVMSTHQVLNLSTTQPLSTINVSEATGFGRLTDLYEGLYRLDGDGHATNALAIKTRETENGKRIVFTLRPNLKWSNGDPLTASDFVYSWRQTINPANHSSYAFLFDILKNGSAVRSGRKSPDQLGVKAVDDRHLEVTLDHRVTYLKSLLAYPLFSPQDEAFAEKQGSQYATSASTQVYNGPFQLTKWTKTGWTATRNKTYWDRDNVYLTQVKTIVYRHPNEALAAYKRGDVDEVKLSGLVKHAETIHSTYNARPYSQTNYIGYNFHDQNTTANRILNNRNTRLAISHALNRQAIINEALGDSSLPSKGIVPAGLSYNTETGTDFADQQNEEPVTYNLKQAQREWQKAREQTHLSTITVNLLYRRDPTSQMVVQAVTQRLQKNLPGLKIKLVPMTVKPLTRALQQGKFDLYYLGWGADYADPSAMLQVFTSNNSYNYGQWENKTYNQEYQKISLETTFSYQDRWQLMLQANNRLMADQGVTPIFQPATSYLTNSRLKGLIKNTTGASTDYKGAYFIQ</sequence>
<evidence type="ECO:0000256" key="3">
    <source>
        <dbReference type="ARBA" id="ARBA00022448"/>
    </source>
</evidence>
<feature type="signal peptide" evidence="6">
    <location>
        <begin position="1"/>
        <end position="26"/>
    </location>
</feature>
<evidence type="ECO:0000256" key="6">
    <source>
        <dbReference type="SAM" id="SignalP"/>
    </source>
</evidence>
<dbReference type="SUPFAM" id="SSF53850">
    <property type="entry name" value="Periplasmic binding protein-like II"/>
    <property type="match status" value="1"/>
</dbReference>
<dbReference type="PANTHER" id="PTHR30290:SF10">
    <property type="entry name" value="PERIPLASMIC OLIGOPEPTIDE-BINDING PROTEIN-RELATED"/>
    <property type="match status" value="1"/>
</dbReference>
<dbReference type="Gene3D" id="3.90.76.10">
    <property type="entry name" value="Dipeptide-binding Protein, Domain 1"/>
    <property type="match status" value="1"/>
</dbReference>
<dbReference type="GO" id="GO:0043190">
    <property type="term" value="C:ATP-binding cassette (ABC) transporter complex"/>
    <property type="evidence" value="ECO:0007669"/>
    <property type="project" value="InterPro"/>
</dbReference>
<organism evidence="8 9">
    <name type="scientific">Levilactobacillus bambusae</name>
    <dbReference type="NCBI Taxonomy" id="2024736"/>
    <lineage>
        <taxon>Bacteria</taxon>
        <taxon>Bacillati</taxon>
        <taxon>Bacillota</taxon>
        <taxon>Bacilli</taxon>
        <taxon>Lactobacillales</taxon>
        <taxon>Lactobacillaceae</taxon>
        <taxon>Levilactobacillus</taxon>
    </lineage>
</organism>
<evidence type="ECO:0000313" key="9">
    <source>
        <dbReference type="Proteomes" id="UP000245080"/>
    </source>
</evidence>
<dbReference type="GO" id="GO:0042597">
    <property type="term" value="C:periplasmic space"/>
    <property type="evidence" value="ECO:0007669"/>
    <property type="project" value="UniProtKB-ARBA"/>
</dbReference>
<dbReference type="AlphaFoldDB" id="A0A2V1N184"/>
<proteinExistence type="inferred from homology"/>
<dbReference type="GO" id="GO:0030313">
    <property type="term" value="C:cell envelope"/>
    <property type="evidence" value="ECO:0007669"/>
    <property type="project" value="UniProtKB-SubCell"/>
</dbReference>
<evidence type="ECO:0000256" key="2">
    <source>
        <dbReference type="ARBA" id="ARBA00005695"/>
    </source>
</evidence>
<dbReference type="InterPro" id="IPR000914">
    <property type="entry name" value="SBP_5_dom"/>
</dbReference>
<keyword evidence="4 6" id="KW-0732">Signal</keyword>
<dbReference type="Gene3D" id="3.40.190.10">
    <property type="entry name" value="Periplasmic binding protein-like II"/>
    <property type="match status" value="1"/>
</dbReference>
<evidence type="ECO:0000313" key="8">
    <source>
        <dbReference type="EMBL" id="PWG00136.1"/>
    </source>
</evidence>
<evidence type="ECO:0000259" key="7">
    <source>
        <dbReference type="Pfam" id="PF00496"/>
    </source>
</evidence>
<feature type="domain" description="Solute-binding protein family 5" evidence="7">
    <location>
        <begin position="83"/>
        <end position="468"/>
    </location>
</feature>
<dbReference type="FunFam" id="3.90.76.10:FF:000001">
    <property type="entry name" value="Oligopeptide ABC transporter substrate-binding protein"/>
    <property type="match status" value="1"/>
</dbReference>
<comment type="subcellular location">
    <subcellularLocation>
        <location evidence="1">Cell envelope</location>
    </subcellularLocation>
</comment>
<dbReference type="PIRSF" id="PIRSF002741">
    <property type="entry name" value="MppA"/>
    <property type="match status" value="1"/>
</dbReference>
<dbReference type="EMBL" id="QCXQ01000002">
    <property type="protein sequence ID" value="PWG00136.1"/>
    <property type="molecule type" value="Genomic_DNA"/>
</dbReference>
<keyword evidence="5" id="KW-0571">Peptide transport</keyword>
<evidence type="ECO:0000256" key="5">
    <source>
        <dbReference type="ARBA" id="ARBA00022856"/>
    </source>
</evidence>
<dbReference type="CDD" id="cd08504">
    <property type="entry name" value="PBP2_OppA"/>
    <property type="match status" value="1"/>
</dbReference>
<comment type="similarity">
    <text evidence="2">Belongs to the bacterial solute-binding protein 5 family.</text>
</comment>
<protein>
    <recommendedName>
        <fullName evidence="7">Solute-binding protein family 5 domain-containing protein</fullName>
    </recommendedName>
</protein>